<dbReference type="Proteomes" id="UP000292702">
    <property type="component" value="Unassembled WGS sequence"/>
</dbReference>
<evidence type="ECO:0000256" key="1">
    <source>
        <dbReference type="SAM" id="MobiDB-lite"/>
    </source>
</evidence>
<dbReference type="AlphaFoldDB" id="A0A4R0RCB2"/>
<gene>
    <name evidence="2" type="ORF">EIP91_004212</name>
</gene>
<reference evidence="2 3" key="1">
    <citation type="submission" date="2018-11" db="EMBL/GenBank/DDBJ databases">
        <title>Genome assembly of Steccherinum ochraceum LE-BIN_3174, the white-rot fungus of the Steccherinaceae family (The Residual Polyporoid clade, Polyporales, Basidiomycota).</title>
        <authorList>
            <person name="Fedorova T.V."/>
            <person name="Glazunova O.A."/>
            <person name="Landesman E.O."/>
            <person name="Moiseenko K.V."/>
            <person name="Psurtseva N.V."/>
            <person name="Savinova O.S."/>
            <person name="Shakhova N.V."/>
            <person name="Tyazhelova T.V."/>
            <person name="Vasina D.V."/>
        </authorList>
    </citation>
    <scope>NUCLEOTIDE SEQUENCE [LARGE SCALE GENOMIC DNA]</scope>
    <source>
        <strain evidence="2 3">LE-BIN_3174</strain>
    </source>
</reference>
<name>A0A4R0RCB2_9APHY</name>
<comment type="caution">
    <text evidence="2">The sequence shown here is derived from an EMBL/GenBank/DDBJ whole genome shotgun (WGS) entry which is preliminary data.</text>
</comment>
<keyword evidence="3" id="KW-1185">Reference proteome</keyword>
<sequence>MSLWKSDSKIWSGKQVSATQPGPIACIPCANTLPIMKFLAVTLAAAAFVAGAPAATETLLVNTPGSAIQCENTLLTWLGGVSPFELVYVVL</sequence>
<feature type="region of interest" description="Disordered" evidence="1">
    <location>
        <begin position="1"/>
        <end position="20"/>
    </location>
</feature>
<proteinExistence type="predicted"/>
<accession>A0A4R0RCB2</accession>
<evidence type="ECO:0000313" key="2">
    <source>
        <dbReference type="EMBL" id="TCD64343.1"/>
    </source>
</evidence>
<organism evidence="2 3">
    <name type="scientific">Steccherinum ochraceum</name>
    <dbReference type="NCBI Taxonomy" id="92696"/>
    <lineage>
        <taxon>Eukaryota</taxon>
        <taxon>Fungi</taxon>
        <taxon>Dikarya</taxon>
        <taxon>Basidiomycota</taxon>
        <taxon>Agaricomycotina</taxon>
        <taxon>Agaricomycetes</taxon>
        <taxon>Polyporales</taxon>
        <taxon>Steccherinaceae</taxon>
        <taxon>Steccherinum</taxon>
    </lineage>
</organism>
<evidence type="ECO:0000313" key="3">
    <source>
        <dbReference type="Proteomes" id="UP000292702"/>
    </source>
</evidence>
<dbReference type="EMBL" id="RWJN01000241">
    <property type="protein sequence ID" value="TCD64343.1"/>
    <property type="molecule type" value="Genomic_DNA"/>
</dbReference>
<protein>
    <submittedName>
        <fullName evidence="2">Uncharacterized protein</fullName>
    </submittedName>
</protein>